<dbReference type="GO" id="GO:0006096">
    <property type="term" value="P:glycolytic process"/>
    <property type="evidence" value="ECO:0007669"/>
    <property type="project" value="InterPro"/>
</dbReference>
<comment type="caution">
    <text evidence="5">The sequence shown here is derived from an EMBL/GenBank/DDBJ whole genome shotgun (WGS) entry which is preliminary data.</text>
</comment>
<dbReference type="AlphaFoldDB" id="A0A397Q140"/>
<comment type="similarity">
    <text evidence="3">Belongs to the bacterial glucokinase family.</text>
</comment>
<keyword evidence="6" id="KW-1185">Reference proteome</keyword>
<dbReference type="PANTHER" id="PTHR47690:SF1">
    <property type="entry name" value="GLUCOKINASE"/>
    <property type="match status" value="1"/>
</dbReference>
<gene>
    <name evidence="5" type="ORF">BXY53_0169</name>
</gene>
<dbReference type="Gene3D" id="3.40.367.20">
    <property type="match status" value="1"/>
</dbReference>
<dbReference type="InterPro" id="IPR043129">
    <property type="entry name" value="ATPase_NBD"/>
</dbReference>
<dbReference type="CDD" id="cd24008">
    <property type="entry name" value="ASKHA_NBD_GLK"/>
    <property type="match status" value="1"/>
</dbReference>
<evidence type="ECO:0000256" key="2">
    <source>
        <dbReference type="ARBA" id="ARBA00022777"/>
    </source>
</evidence>
<dbReference type="RefSeq" id="WP_170144280.1">
    <property type="nucleotide sequence ID" value="NZ_QXDF01000001.1"/>
</dbReference>
<protein>
    <submittedName>
        <fullName evidence="5">Glucokinase</fullName>
    </submittedName>
</protein>
<dbReference type="SUPFAM" id="SSF53067">
    <property type="entry name" value="Actin-like ATPase domain"/>
    <property type="match status" value="1"/>
</dbReference>
<evidence type="ECO:0000313" key="5">
    <source>
        <dbReference type="EMBL" id="RIA55116.1"/>
    </source>
</evidence>
<accession>A0A397Q140</accession>
<dbReference type="InterPro" id="IPR003836">
    <property type="entry name" value="Glucokinase"/>
</dbReference>
<dbReference type="EMBL" id="QXDF01000001">
    <property type="protein sequence ID" value="RIA55116.1"/>
    <property type="molecule type" value="Genomic_DNA"/>
</dbReference>
<dbReference type="Proteomes" id="UP000266273">
    <property type="component" value="Unassembled WGS sequence"/>
</dbReference>
<keyword evidence="4" id="KW-1133">Transmembrane helix</keyword>
<dbReference type="GO" id="GO:0005524">
    <property type="term" value="F:ATP binding"/>
    <property type="evidence" value="ECO:0007669"/>
    <property type="project" value="InterPro"/>
</dbReference>
<dbReference type="InterPro" id="IPR050201">
    <property type="entry name" value="Bacterial_glucokinase"/>
</dbReference>
<evidence type="ECO:0000256" key="4">
    <source>
        <dbReference type="SAM" id="Phobius"/>
    </source>
</evidence>
<dbReference type="GO" id="GO:0005536">
    <property type="term" value="F:D-glucose binding"/>
    <property type="evidence" value="ECO:0007669"/>
    <property type="project" value="InterPro"/>
</dbReference>
<evidence type="ECO:0000256" key="3">
    <source>
        <dbReference type="RuleBase" id="RU004046"/>
    </source>
</evidence>
<evidence type="ECO:0000256" key="1">
    <source>
        <dbReference type="ARBA" id="ARBA00022679"/>
    </source>
</evidence>
<name>A0A397Q140_9HYPH</name>
<evidence type="ECO:0000313" key="6">
    <source>
        <dbReference type="Proteomes" id="UP000266273"/>
    </source>
</evidence>
<dbReference type="Gene3D" id="3.30.420.40">
    <property type="match status" value="1"/>
</dbReference>
<organism evidence="5 6">
    <name type="scientific">Dichotomicrobium thermohalophilum</name>
    <dbReference type="NCBI Taxonomy" id="933063"/>
    <lineage>
        <taxon>Bacteria</taxon>
        <taxon>Pseudomonadati</taxon>
        <taxon>Pseudomonadota</taxon>
        <taxon>Alphaproteobacteria</taxon>
        <taxon>Hyphomicrobiales</taxon>
        <taxon>Hyphomicrobiaceae</taxon>
        <taxon>Dichotomicrobium</taxon>
    </lineage>
</organism>
<sequence length="319" mass="32905">MTATSGALRLVADVGGTNARFALARPDGRCETAANLRVADFPEFDDALATYVQRLDRQTRERIASAAFAAAGPVEHDVVRLTNAPWQLAAPHIADQLGGVPTAIFNDLQAVALALPFLGHSDVAEIGPVPRYEAEPPDRMVAVNVGTGFGAATAIPAGDGWTACPSEAGHMSLPAANAEEAELLAALSPGRAATLEDVLSGSGVGALYAWLSGGEPIAADAVFARVDADPTARRTVEMLSRWLGRASGDLVLATAAWGGAFLLGGVVSGWYNLCNDSAFRAAFEDKGKMRARMGGVFSGVVTRQDVALLGLAKAPVAGV</sequence>
<keyword evidence="4" id="KW-0812">Transmembrane</keyword>
<reference evidence="5 6" key="1">
    <citation type="submission" date="2018-08" db="EMBL/GenBank/DDBJ databases">
        <title>Genomic Encyclopedia of Archaeal and Bacterial Type Strains, Phase II (KMG-II): from individual species to whole genera.</title>
        <authorList>
            <person name="Goeker M."/>
        </authorList>
    </citation>
    <scope>NUCLEOTIDE SEQUENCE [LARGE SCALE GENOMIC DNA]</scope>
    <source>
        <strain evidence="5 6">DSM 5002</strain>
    </source>
</reference>
<keyword evidence="2 5" id="KW-0418">Kinase</keyword>
<keyword evidence="1" id="KW-0808">Transferase</keyword>
<dbReference type="PANTHER" id="PTHR47690">
    <property type="entry name" value="GLUCOKINASE"/>
    <property type="match status" value="1"/>
</dbReference>
<dbReference type="GO" id="GO:0005829">
    <property type="term" value="C:cytosol"/>
    <property type="evidence" value="ECO:0007669"/>
    <property type="project" value="TreeGrafter"/>
</dbReference>
<dbReference type="Pfam" id="PF02685">
    <property type="entry name" value="Glucokinase"/>
    <property type="match status" value="1"/>
</dbReference>
<dbReference type="GO" id="GO:0004340">
    <property type="term" value="F:glucokinase activity"/>
    <property type="evidence" value="ECO:0007669"/>
    <property type="project" value="InterPro"/>
</dbReference>
<proteinExistence type="inferred from homology"/>
<keyword evidence="4" id="KW-0472">Membrane</keyword>
<feature type="transmembrane region" description="Helical" evidence="4">
    <location>
        <begin position="250"/>
        <end position="271"/>
    </location>
</feature>